<evidence type="ECO:0000256" key="7">
    <source>
        <dbReference type="RuleBase" id="RU369086"/>
    </source>
</evidence>
<dbReference type="EMBL" id="JAPEUV010000006">
    <property type="protein sequence ID" value="KAJ4342384.1"/>
    <property type="molecule type" value="Genomic_DNA"/>
</dbReference>
<dbReference type="PANTHER" id="PTHR12709:SF5">
    <property type="entry name" value="DNA-DIRECTED RNA POLYMERASE I SUBUNIT RPA43"/>
    <property type="match status" value="1"/>
</dbReference>
<evidence type="ECO:0000256" key="4">
    <source>
        <dbReference type="ARBA" id="ARBA00022553"/>
    </source>
</evidence>
<keyword evidence="3 7" id="KW-0240">DNA-directed RNA polymerase</keyword>
<gene>
    <name evidence="10" type="ORF">N0V87_001002</name>
</gene>
<evidence type="ECO:0000256" key="8">
    <source>
        <dbReference type="SAM" id="MobiDB-lite"/>
    </source>
</evidence>
<evidence type="ECO:0000313" key="10">
    <source>
        <dbReference type="EMBL" id="KAJ4342384.1"/>
    </source>
</evidence>
<dbReference type="GO" id="GO:0006361">
    <property type="term" value="P:transcription initiation at RNA polymerase I promoter"/>
    <property type="evidence" value="ECO:0007669"/>
    <property type="project" value="UniProtKB-ARBA"/>
</dbReference>
<proteinExistence type="inferred from homology"/>
<sequence length="217" mass="23546">MAPLPDTNLYTERITQYVSLPPAALAAPLPALCASIFSPLLLSYFPPARGIVLTYEDVALSSSPPGTNTSDQDSVLLRHVDEYAAPFLWATATFLIFRPRRGSYISARVTGQSKTHITLSYLNIFPISVLATQLPETWTFQAGTTDEGVWQTEEGDLSGDVQVRLLDFDARTDGKSKGKGMRLEGSLVGEEVQKRKEKSKGKGKKGILKGAQAAVEA</sequence>
<evidence type="ECO:0000259" key="9">
    <source>
        <dbReference type="Pfam" id="PF17875"/>
    </source>
</evidence>
<dbReference type="Pfam" id="PF17875">
    <property type="entry name" value="RPA43_OB"/>
    <property type="match status" value="1"/>
</dbReference>
<comment type="similarity">
    <text evidence="2">Belongs to the eukaryotic RPA43 RNA polymerase subunit family.</text>
</comment>
<dbReference type="AlphaFoldDB" id="A0A9W8X7P1"/>
<feature type="domain" description="RPA43 OB" evidence="9">
    <location>
        <begin position="99"/>
        <end position="153"/>
    </location>
</feature>
<dbReference type="OrthoDB" id="10250504at2759"/>
<dbReference type="GO" id="GO:0006362">
    <property type="term" value="P:transcription elongation by RNA polymerase I"/>
    <property type="evidence" value="ECO:0007669"/>
    <property type="project" value="UniProtKB-ARBA"/>
</dbReference>
<dbReference type="FunFam" id="3.30.1490.120:FF:000004">
    <property type="entry name" value="RNA polymerase I subunit Rpa43"/>
    <property type="match status" value="1"/>
</dbReference>
<keyword evidence="11" id="KW-1185">Reference proteome</keyword>
<organism evidence="10 11">
    <name type="scientific">Didymella glomerata</name>
    <dbReference type="NCBI Taxonomy" id="749621"/>
    <lineage>
        <taxon>Eukaryota</taxon>
        <taxon>Fungi</taxon>
        <taxon>Dikarya</taxon>
        <taxon>Ascomycota</taxon>
        <taxon>Pezizomycotina</taxon>
        <taxon>Dothideomycetes</taxon>
        <taxon>Pleosporomycetidae</taxon>
        <taxon>Pleosporales</taxon>
        <taxon>Pleosporineae</taxon>
        <taxon>Didymellaceae</taxon>
        <taxon>Didymella</taxon>
    </lineage>
</organism>
<dbReference type="InterPro" id="IPR045113">
    <property type="entry name" value="Rpb7-like"/>
</dbReference>
<comment type="subcellular location">
    <subcellularLocation>
        <location evidence="1">Nucleus</location>
        <location evidence="1">Nucleolus</location>
    </subcellularLocation>
</comment>
<protein>
    <recommendedName>
        <fullName evidence="7">DNA-directed RNA polymerase subunit</fullName>
    </recommendedName>
</protein>
<accession>A0A9W8X7P1</accession>
<dbReference type="Gene3D" id="2.40.50.1060">
    <property type="match status" value="1"/>
</dbReference>
<evidence type="ECO:0000256" key="2">
    <source>
        <dbReference type="ARBA" id="ARBA00005930"/>
    </source>
</evidence>
<keyword evidence="6 7" id="KW-0539">Nucleus</keyword>
<feature type="compositionally biased region" description="Basic residues" evidence="8">
    <location>
        <begin position="195"/>
        <end position="207"/>
    </location>
</feature>
<dbReference type="InterPro" id="IPR041178">
    <property type="entry name" value="RPA43_OB"/>
</dbReference>
<name>A0A9W8X7P1_9PLEO</name>
<dbReference type="GO" id="GO:0005736">
    <property type="term" value="C:RNA polymerase I complex"/>
    <property type="evidence" value="ECO:0007669"/>
    <property type="project" value="TreeGrafter"/>
</dbReference>
<evidence type="ECO:0000256" key="3">
    <source>
        <dbReference type="ARBA" id="ARBA00022478"/>
    </source>
</evidence>
<dbReference type="Proteomes" id="UP001140562">
    <property type="component" value="Unassembled WGS sequence"/>
</dbReference>
<dbReference type="Gene3D" id="3.30.1490.120">
    <property type="entry name" value="RNA polymerase Rpb7-like, N-terminal domain"/>
    <property type="match status" value="1"/>
</dbReference>
<comment type="caution">
    <text evidence="10">The sequence shown here is derived from an EMBL/GenBank/DDBJ whole genome shotgun (WGS) entry which is preliminary data.</text>
</comment>
<evidence type="ECO:0000313" key="11">
    <source>
        <dbReference type="Proteomes" id="UP001140562"/>
    </source>
</evidence>
<dbReference type="InterPro" id="IPR036898">
    <property type="entry name" value="RNA_pol_Rpb7-like_N_sf"/>
</dbReference>
<dbReference type="PANTHER" id="PTHR12709">
    <property type="entry name" value="DNA-DIRECTED RNA POLYMERASE II, III"/>
    <property type="match status" value="1"/>
</dbReference>
<keyword evidence="4" id="KW-0597">Phosphoprotein</keyword>
<evidence type="ECO:0000256" key="1">
    <source>
        <dbReference type="ARBA" id="ARBA00004604"/>
    </source>
</evidence>
<evidence type="ECO:0000256" key="5">
    <source>
        <dbReference type="ARBA" id="ARBA00023163"/>
    </source>
</evidence>
<feature type="region of interest" description="Disordered" evidence="8">
    <location>
        <begin position="174"/>
        <end position="217"/>
    </location>
</feature>
<keyword evidence="5 7" id="KW-0804">Transcription</keyword>
<evidence type="ECO:0000256" key="6">
    <source>
        <dbReference type="ARBA" id="ARBA00023242"/>
    </source>
</evidence>
<reference evidence="10" key="1">
    <citation type="submission" date="2022-10" db="EMBL/GenBank/DDBJ databases">
        <title>Tapping the CABI collections for fungal endophytes: first genome assemblies for Collariella, Neodidymelliopsis, Ascochyta clinopodiicola, Didymella pomorum, Didymosphaeria variabile, Neocosmospora piperis and Neocucurbitaria cava.</title>
        <authorList>
            <person name="Hill R."/>
        </authorList>
    </citation>
    <scope>NUCLEOTIDE SEQUENCE</scope>
    <source>
        <strain evidence="10">IMI 360193</strain>
    </source>
</reference>
<comment type="function">
    <text evidence="7">DNA-dependent RNA polymerase which catalyzes the transcription of DNA into RNA using the four ribonucleoside triphosphates as substrates.</text>
</comment>